<evidence type="ECO:0000256" key="4">
    <source>
        <dbReference type="ARBA" id="ARBA00022692"/>
    </source>
</evidence>
<name>A0ABW5U766_9RHOB</name>
<organism evidence="7 8">
    <name type="scientific">Sulfitobacter aestuarii</name>
    <dbReference type="NCBI Taxonomy" id="2161676"/>
    <lineage>
        <taxon>Bacteria</taxon>
        <taxon>Pseudomonadati</taxon>
        <taxon>Pseudomonadota</taxon>
        <taxon>Alphaproteobacteria</taxon>
        <taxon>Rhodobacterales</taxon>
        <taxon>Roseobacteraceae</taxon>
        <taxon>Sulfitobacter</taxon>
    </lineage>
</organism>
<dbReference type="PANTHER" id="PTHR37937">
    <property type="entry name" value="CONJUGATIVE TRANSFER: DNA TRANSPORT"/>
    <property type="match status" value="1"/>
</dbReference>
<dbReference type="CDD" id="cd01127">
    <property type="entry name" value="TrwB_TraG_TraD_VirD4"/>
    <property type="match status" value="1"/>
</dbReference>
<accession>A0ABW5U766</accession>
<dbReference type="Pfam" id="PF02534">
    <property type="entry name" value="T4SS-DNA_transf"/>
    <property type="match status" value="1"/>
</dbReference>
<comment type="caution">
    <text evidence="7">The sequence shown here is derived from an EMBL/GenBank/DDBJ whole genome shotgun (WGS) entry which is preliminary data.</text>
</comment>
<evidence type="ECO:0000256" key="2">
    <source>
        <dbReference type="ARBA" id="ARBA00008806"/>
    </source>
</evidence>
<keyword evidence="5" id="KW-1133">Transmembrane helix</keyword>
<gene>
    <name evidence="7" type="ORF">ACFSUD_19135</name>
</gene>
<evidence type="ECO:0000256" key="3">
    <source>
        <dbReference type="ARBA" id="ARBA00022475"/>
    </source>
</evidence>
<dbReference type="RefSeq" id="WP_386376101.1">
    <property type="nucleotide sequence ID" value="NZ_JBHUMP010000041.1"/>
</dbReference>
<dbReference type="SUPFAM" id="SSF52540">
    <property type="entry name" value="P-loop containing nucleoside triphosphate hydrolases"/>
    <property type="match status" value="1"/>
</dbReference>
<keyword evidence="3" id="KW-1003">Cell membrane</keyword>
<dbReference type="InterPro" id="IPR027417">
    <property type="entry name" value="P-loop_NTPase"/>
</dbReference>
<dbReference type="Gene3D" id="3.40.50.300">
    <property type="entry name" value="P-loop containing nucleotide triphosphate hydrolases"/>
    <property type="match status" value="1"/>
</dbReference>
<reference evidence="8" key="1">
    <citation type="journal article" date="2019" name="Int. J. Syst. Evol. Microbiol.">
        <title>The Global Catalogue of Microorganisms (GCM) 10K type strain sequencing project: providing services to taxonomists for standard genome sequencing and annotation.</title>
        <authorList>
            <consortium name="The Broad Institute Genomics Platform"/>
            <consortium name="The Broad Institute Genome Sequencing Center for Infectious Disease"/>
            <person name="Wu L."/>
            <person name="Ma J."/>
        </authorList>
    </citation>
    <scope>NUCLEOTIDE SEQUENCE [LARGE SCALE GENOMIC DNA]</scope>
    <source>
        <strain evidence="8">TISTR 2562</strain>
    </source>
</reference>
<evidence type="ECO:0000313" key="7">
    <source>
        <dbReference type="EMBL" id="MFD2741674.1"/>
    </source>
</evidence>
<dbReference type="EMBL" id="JBHUMP010000041">
    <property type="protein sequence ID" value="MFD2741674.1"/>
    <property type="molecule type" value="Genomic_DNA"/>
</dbReference>
<comment type="similarity">
    <text evidence="2">Belongs to the VirD4/TraG family.</text>
</comment>
<evidence type="ECO:0000256" key="1">
    <source>
        <dbReference type="ARBA" id="ARBA00004651"/>
    </source>
</evidence>
<dbReference type="Proteomes" id="UP001597474">
    <property type="component" value="Unassembled WGS sequence"/>
</dbReference>
<keyword evidence="6" id="KW-0472">Membrane</keyword>
<sequence>MSHSHDHPFGSARFASDAEIRRAFKAKGVLPVAYSRGRFLSHSRDAGMLLISGAGAGKFTSVLAHLMGTLARAPGPVRMVVIDPKGEMFLTFGAGLIHQGAHVYLIDAYGATGAASHSLNLFSHLTPSSRTLVADCDRAALNWIPDGGNGDSRFFEIKARTWLAAIMRGLVHADGTLSLPRLRELVAMIVSAPDAWAEMSSALAALGEPDLAGTFGEMLKMSEDGQRTYQSVLGEITNALAPASDPNIQKAFVGGDEADVSFDILTEDRNQPIILFIVFPAELTVRNAAVLRQTISTLRTTKHRKPHAPRIHVVIDEAGQLGRASELLEMYTFDRGPGLTPLCVFQDYGQIRRNLGESAATTLTASADLELYLGGGVSDLETAEYLSRKLGDQTLQLADTLTRERAARAKREAIHAVLYEGADPFKTGMVMRALDAETQHVRKQARRLMQPSEIMSLPRGNALVVPSGYSIDPFVAPVRPYFTRPEYAGLYGPNPYFDRDMGSVRVRTRLGYRRRRVIREAVPERFKAFPQYKHGEWEFIEGYRPKLK</sequence>
<evidence type="ECO:0000256" key="5">
    <source>
        <dbReference type="ARBA" id="ARBA00022989"/>
    </source>
</evidence>
<evidence type="ECO:0000256" key="6">
    <source>
        <dbReference type="ARBA" id="ARBA00023136"/>
    </source>
</evidence>
<evidence type="ECO:0000313" key="8">
    <source>
        <dbReference type="Proteomes" id="UP001597474"/>
    </source>
</evidence>
<dbReference type="InterPro" id="IPR051539">
    <property type="entry name" value="T4SS-coupling_protein"/>
</dbReference>
<proteinExistence type="inferred from homology"/>
<dbReference type="InterPro" id="IPR003688">
    <property type="entry name" value="TraG/VirD4"/>
</dbReference>
<dbReference type="PANTHER" id="PTHR37937:SF1">
    <property type="entry name" value="CONJUGATIVE TRANSFER: DNA TRANSPORT"/>
    <property type="match status" value="1"/>
</dbReference>
<keyword evidence="4" id="KW-0812">Transmembrane</keyword>
<comment type="subcellular location">
    <subcellularLocation>
        <location evidence="1">Cell membrane</location>
        <topology evidence="1">Multi-pass membrane protein</topology>
    </subcellularLocation>
</comment>
<protein>
    <submittedName>
        <fullName evidence="7">Type IV secretory system conjugative DNA transfer family protein</fullName>
    </submittedName>
</protein>
<keyword evidence="8" id="KW-1185">Reference proteome</keyword>